<dbReference type="Gene3D" id="3.30.1050.30">
    <property type="match status" value="1"/>
</dbReference>
<keyword evidence="8" id="KW-1185">Reference proteome</keyword>
<proteinExistence type="predicted"/>
<dbReference type="GO" id="GO:0017000">
    <property type="term" value="P:antibiotic biosynthetic process"/>
    <property type="evidence" value="ECO:0007669"/>
    <property type="project" value="UniProtKB-KW"/>
</dbReference>
<dbReference type="GO" id="GO:0008168">
    <property type="term" value="F:methyltransferase activity"/>
    <property type="evidence" value="ECO:0007669"/>
    <property type="project" value="UniProtKB-KW"/>
</dbReference>
<dbReference type="SUPFAM" id="SSF53335">
    <property type="entry name" value="S-adenosyl-L-methionine-dependent methyltransferases"/>
    <property type="match status" value="1"/>
</dbReference>
<evidence type="ECO:0000313" key="7">
    <source>
        <dbReference type="EMBL" id="TWG20889.1"/>
    </source>
</evidence>
<keyword evidence="3" id="KW-0808">Transferase</keyword>
<accession>A0A561WAK7</accession>
<organism evidence="7 8">
    <name type="scientific">Actinoplanes teichomyceticus</name>
    <dbReference type="NCBI Taxonomy" id="1867"/>
    <lineage>
        <taxon>Bacteria</taxon>
        <taxon>Bacillati</taxon>
        <taxon>Actinomycetota</taxon>
        <taxon>Actinomycetes</taxon>
        <taxon>Micromonosporales</taxon>
        <taxon>Micromonosporaceae</taxon>
        <taxon>Actinoplanes</taxon>
    </lineage>
</organism>
<dbReference type="Pfam" id="PF17843">
    <property type="entry name" value="MycE_N"/>
    <property type="match status" value="1"/>
</dbReference>
<dbReference type="OrthoDB" id="9816424at2"/>
<dbReference type="Pfam" id="PF13578">
    <property type="entry name" value="Methyltransf_24"/>
    <property type="match status" value="1"/>
</dbReference>
<evidence type="ECO:0000256" key="1">
    <source>
        <dbReference type="ARBA" id="ARBA00004792"/>
    </source>
</evidence>
<evidence type="ECO:0000256" key="4">
    <source>
        <dbReference type="ARBA" id="ARBA00022691"/>
    </source>
</evidence>
<evidence type="ECO:0000256" key="5">
    <source>
        <dbReference type="ARBA" id="ARBA00023194"/>
    </source>
</evidence>
<dbReference type="Proteomes" id="UP000320239">
    <property type="component" value="Unassembled WGS sequence"/>
</dbReference>
<dbReference type="EMBL" id="VIWY01000003">
    <property type="protein sequence ID" value="TWG20889.1"/>
    <property type="molecule type" value="Genomic_DNA"/>
</dbReference>
<dbReference type="Gene3D" id="3.40.50.150">
    <property type="entry name" value="Vaccinia Virus protein VP39"/>
    <property type="match status" value="1"/>
</dbReference>
<evidence type="ECO:0000259" key="6">
    <source>
        <dbReference type="Pfam" id="PF17843"/>
    </source>
</evidence>
<sequence length="414" mass="45128">MSIDQRPAGQRDAARATAVVERLLAATASRDDDVDAVIDDLGAVEVADVVVAELLFRACVEDLVPAAGDDGAAVTVVFSHRGRDITTFLAVTSGGVRVVPGELGAPYEESLSPSLTQELSETVRALYGPLADVSATTRRIRWPGPEVVFPTPQRPSLPTVFYAVVQRLVQVLDRREPSDLTELAVRYGTDKWGAMHQYPRRYETHFGPLRDRRLRILEIGVGGFDDPAKGGGSLRMWKRYFPRALVHGLDILDKSPLAEPRMTIVRGDQSDTDDLDEVVRRHGPFDIVIDDGSHRPEHVLASFNALFPHVKPDGLYVIEDLMACYWPVPFGGSDTDLSDPGFTVGFLKSLLDGLHHEEFLRPDARAALPTDALISAVHVYHNLAVIEKGPNADGSLVASLLRAERAAGPKADPA</sequence>
<evidence type="ECO:0000256" key="2">
    <source>
        <dbReference type="ARBA" id="ARBA00022603"/>
    </source>
</evidence>
<protein>
    <recommendedName>
        <fullName evidence="6">Methyltransferase MycE N-terminal domain-containing protein</fullName>
    </recommendedName>
</protein>
<name>A0A561WAK7_ACTTI</name>
<evidence type="ECO:0000313" key="8">
    <source>
        <dbReference type="Proteomes" id="UP000320239"/>
    </source>
</evidence>
<keyword evidence="4" id="KW-0949">S-adenosyl-L-methionine</keyword>
<dbReference type="RefSeq" id="WP_145830897.1">
    <property type="nucleotide sequence ID" value="NZ_BOMX01000152.1"/>
</dbReference>
<dbReference type="InterPro" id="IPR029063">
    <property type="entry name" value="SAM-dependent_MTases_sf"/>
</dbReference>
<comment type="pathway">
    <text evidence="1">Antibiotic biosynthesis.</text>
</comment>
<comment type="caution">
    <text evidence="7">The sequence shown here is derived from an EMBL/GenBank/DDBJ whole genome shotgun (WGS) entry which is preliminary data.</text>
</comment>
<evidence type="ECO:0000256" key="3">
    <source>
        <dbReference type="ARBA" id="ARBA00022679"/>
    </source>
</evidence>
<keyword evidence="2" id="KW-0489">Methyltransferase</keyword>
<keyword evidence="5" id="KW-0045">Antibiotic biosynthesis</keyword>
<dbReference type="InterPro" id="IPR040800">
    <property type="entry name" value="MycE_N"/>
</dbReference>
<dbReference type="AlphaFoldDB" id="A0A561WAK7"/>
<dbReference type="GO" id="GO:0032259">
    <property type="term" value="P:methylation"/>
    <property type="evidence" value="ECO:0007669"/>
    <property type="project" value="UniProtKB-KW"/>
</dbReference>
<gene>
    <name evidence="7" type="ORF">FHX34_103418</name>
</gene>
<reference evidence="7 8" key="1">
    <citation type="submission" date="2019-06" db="EMBL/GenBank/DDBJ databases">
        <title>Sequencing the genomes of 1000 actinobacteria strains.</title>
        <authorList>
            <person name="Klenk H.-P."/>
        </authorList>
    </citation>
    <scope>NUCLEOTIDE SEQUENCE [LARGE SCALE GENOMIC DNA]</scope>
    <source>
        <strain evidence="7 8">DSM 43866</strain>
    </source>
</reference>
<feature type="domain" description="Methyltransferase MycE N-terminal" evidence="6">
    <location>
        <begin position="20"/>
        <end position="138"/>
    </location>
</feature>